<gene>
    <name evidence="1" type="ORF">BDN70DRAFT_766872</name>
</gene>
<evidence type="ECO:0000313" key="1">
    <source>
        <dbReference type="EMBL" id="KAF9473850.1"/>
    </source>
</evidence>
<dbReference type="Proteomes" id="UP000807469">
    <property type="component" value="Unassembled WGS sequence"/>
</dbReference>
<feature type="non-terminal residue" evidence="1">
    <location>
        <position position="177"/>
    </location>
</feature>
<organism evidence="1 2">
    <name type="scientific">Pholiota conissans</name>
    <dbReference type="NCBI Taxonomy" id="109636"/>
    <lineage>
        <taxon>Eukaryota</taxon>
        <taxon>Fungi</taxon>
        <taxon>Dikarya</taxon>
        <taxon>Basidiomycota</taxon>
        <taxon>Agaricomycotina</taxon>
        <taxon>Agaricomycetes</taxon>
        <taxon>Agaricomycetidae</taxon>
        <taxon>Agaricales</taxon>
        <taxon>Agaricineae</taxon>
        <taxon>Strophariaceae</taxon>
        <taxon>Pholiota</taxon>
    </lineage>
</organism>
<accession>A0A9P5YSD1</accession>
<feature type="non-terminal residue" evidence="1">
    <location>
        <position position="1"/>
    </location>
</feature>
<reference evidence="1" key="1">
    <citation type="submission" date="2020-11" db="EMBL/GenBank/DDBJ databases">
        <authorList>
            <consortium name="DOE Joint Genome Institute"/>
            <person name="Ahrendt S."/>
            <person name="Riley R."/>
            <person name="Andreopoulos W."/>
            <person name="Labutti K."/>
            <person name="Pangilinan J."/>
            <person name="Ruiz-Duenas F.J."/>
            <person name="Barrasa J.M."/>
            <person name="Sanchez-Garcia M."/>
            <person name="Camarero S."/>
            <person name="Miyauchi S."/>
            <person name="Serrano A."/>
            <person name="Linde D."/>
            <person name="Babiker R."/>
            <person name="Drula E."/>
            <person name="Ayuso-Fernandez I."/>
            <person name="Pacheco R."/>
            <person name="Padilla G."/>
            <person name="Ferreira P."/>
            <person name="Barriuso J."/>
            <person name="Kellner H."/>
            <person name="Castanera R."/>
            <person name="Alfaro M."/>
            <person name="Ramirez L."/>
            <person name="Pisabarro A.G."/>
            <person name="Kuo A."/>
            <person name="Tritt A."/>
            <person name="Lipzen A."/>
            <person name="He G."/>
            <person name="Yan M."/>
            <person name="Ng V."/>
            <person name="Cullen D."/>
            <person name="Martin F."/>
            <person name="Rosso M.-N."/>
            <person name="Henrissat B."/>
            <person name="Hibbett D."/>
            <person name="Martinez A.T."/>
            <person name="Grigoriev I.V."/>
        </authorList>
    </citation>
    <scope>NUCLEOTIDE SEQUENCE</scope>
    <source>
        <strain evidence="1">CIRM-BRFM 674</strain>
    </source>
</reference>
<dbReference type="AlphaFoldDB" id="A0A9P5YSD1"/>
<evidence type="ECO:0000313" key="2">
    <source>
        <dbReference type="Proteomes" id="UP000807469"/>
    </source>
</evidence>
<name>A0A9P5YSD1_9AGAR</name>
<dbReference type="OrthoDB" id="2939611at2759"/>
<keyword evidence="2" id="KW-1185">Reference proteome</keyword>
<dbReference type="PANTHER" id="PTHR47481:SF22">
    <property type="entry name" value="RETROTRANSPOSON GAG DOMAIN-CONTAINING PROTEIN"/>
    <property type="match status" value="1"/>
</dbReference>
<dbReference type="EMBL" id="MU155412">
    <property type="protein sequence ID" value="KAF9473850.1"/>
    <property type="molecule type" value="Genomic_DNA"/>
</dbReference>
<dbReference type="Pfam" id="PF14223">
    <property type="entry name" value="Retrotran_gag_2"/>
    <property type="match status" value="1"/>
</dbReference>
<sequence length="177" mass="20146">DHIPILEGASNFPSWKRSVTRTLQGEGFWGYVDGSDDILAPFRKIPMPIATAASSASLLNKYAEWWRKDAQAKDIIERRISPIVSTIIPCTNTTTARDVWTTLTTLYGRVDVTAQFDLRTHITKVKLKDHYHFDEYIGEFKTARSRFIAMGVSFTESDIVHLLIHNLPSTSTWPTFK</sequence>
<evidence type="ECO:0008006" key="3">
    <source>
        <dbReference type="Google" id="ProtNLM"/>
    </source>
</evidence>
<comment type="caution">
    <text evidence="1">The sequence shown here is derived from an EMBL/GenBank/DDBJ whole genome shotgun (WGS) entry which is preliminary data.</text>
</comment>
<protein>
    <recommendedName>
        <fullName evidence="3">Retrotransposon Copia-like N-terminal domain-containing protein</fullName>
    </recommendedName>
</protein>
<proteinExistence type="predicted"/>
<dbReference type="PANTHER" id="PTHR47481">
    <property type="match status" value="1"/>
</dbReference>